<accession>A0A138ZWU3</accession>
<sequence>MTRFLTVLLLATLVTSIVVPVLALEPCSYPIPLLGKWSLADPTPTAESAPPHIAFRAPESPSAVNELFVTLRGLIMNDAVNGVAGQVAVENLQGDEEKGWSGEVVVAGALISTEMAGDPSYRSPLTTFPLSFSLSPNPSVVGGYTLTLKDAEGNEAKLTRGSKGKTVVVEEGEY</sequence>
<organism evidence="2 3">
    <name type="scientific">Gonapodya prolifera (strain JEL478)</name>
    <name type="common">Monoblepharis prolifera</name>
    <dbReference type="NCBI Taxonomy" id="1344416"/>
    <lineage>
        <taxon>Eukaryota</taxon>
        <taxon>Fungi</taxon>
        <taxon>Fungi incertae sedis</taxon>
        <taxon>Chytridiomycota</taxon>
        <taxon>Chytridiomycota incertae sedis</taxon>
        <taxon>Monoblepharidomycetes</taxon>
        <taxon>Monoblepharidales</taxon>
        <taxon>Gonapodyaceae</taxon>
        <taxon>Gonapodya</taxon>
    </lineage>
</organism>
<evidence type="ECO:0000256" key="1">
    <source>
        <dbReference type="SAM" id="SignalP"/>
    </source>
</evidence>
<dbReference type="Proteomes" id="UP000070544">
    <property type="component" value="Unassembled WGS sequence"/>
</dbReference>
<dbReference type="AlphaFoldDB" id="A0A138ZWU3"/>
<dbReference type="EMBL" id="KQ965905">
    <property type="protein sequence ID" value="KXS08980.1"/>
    <property type="molecule type" value="Genomic_DNA"/>
</dbReference>
<keyword evidence="1" id="KW-0732">Signal</keyword>
<name>A0A138ZWU3_GONPJ</name>
<feature type="chain" id="PRO_5007295791" evidence="1">
    <location>
        <begin position="24"/>
        <end position="174"/>
    </location>
</feature>
<keyword evidence="3" id="KW-1185">Reference proteome</keyword>
<feature type="signal peptide" evidence="1">
    <location>
        <begin position="1"/>
        <end position="23"/>
    </location>
</feature>
<evidence type="ECO:0000313" key="3">
    <source>
        <dbReference type="Proteomes" id="UP000070544"/>
    </source>
</evidence>
<proteinExistence type="predicted"/>
<protein>
    <submittedName>
        <fullName evidence="2">Uncharacterized protein</fullName>
    </submittedName>
</protein>
<evidence type="ECO:0000313" key="2">
    <source>
        <dbReference type="EMBL" id="KXS08980.1"/>
    </source>
</evidence>
<reference evidence="2 3" key="1">
    <citation type="journal article" date="2015" name="Genome Biol. Evol.">
        <title>Phylogenomic analyses indicate that early fungi evolved digesting cell walls of algal ancestors of land plants.</title>
        <authorList>
            <person name="Chang Y."/>
            <person name="Wang S."/>
            <person name="Sekimoto S."/>
            <person name="Aerts A.L."/>
            <person name="Choi C."/>
            <person name="Clum A."/>
            <person name="LaButti K.M."/>
            <person name="Lindquist E.A."/>
            <person name="Yee Ngan C."/>
            <person name="Ohm R.A."/>
            <person name="Salamov A.A."/>
            <person name="Grigoriev I.V."/>
            <person name="Spatafora J.W."/>
            <person name="Berbee M.L."/>
        </authorList>
    </citation>
    <scope>NUCLEOTIDE SEQUENCE [LARGE SCALE GENOMIC DNA]</scope>
    <source>
        <strain evidence="2 3">JEL478</strain>
    </source>
</reference>
<gene>
    <name evidence="2" type="ORF">M427DRAFT_39741</name>
</gene>